<dbReference type="InterPro" id="IPR050662">
    <property type="entry name" value="Sec-metab_biosynth-thioest"/>
</dbReference>
<dbReference type="SUPFAM" id="SSF56281">
    <property type="entry name" value="Metallo-hydrolase/oxidoreductase"/>
    <property type="match status" value="1"/>
</dbReference>
<dbReference type="InterPro" id="IPR001279">
    <property type="entry name" value="Metallo-B-lactamas"/>
</dbReference>
<dbReference type="InterPro" id="IPR036866">
    <property type="entry name" value="RibonucZ/Hydroxyglut_hydro"/>
</dbReference>
<dbReference type="OrthoDB" id="5443440at2"/>
<dbReference type="GO" id="GO:0004416">
    <property type="term" value="F:hydroxyacylglutathione hydrolase activity"/>
    <property type="evidence" value="ECO:0007669"/>
    <property type="project" value="UniProtKB-EC"/>
</dbReference>
<dbReference type="EC" id="3.1.2.6" evidence="2"/>
<evidence type="ECO:0000313" key="3">
    <source>
        <dbReference type="Proteomes" id="UP000188357"/>
    </source>
</evidence>
<dbReference type="SMART" id="SM00849">
    <property type="entry name" value="Lactamase_B"/>
    <property type="match status" value="1"/>
</dbReference>
<dbReference type="RefSeq" id="WP_077450464.1">
    <property type="nucleotide sequence ID" value="NZ_FUGE01000081.1"/>
</dbReference>
<dbReference type="EMBL" id="FUGE01000081">
    <property type="protein sequence ID" value="SJM68495.1"/>
    <property type="molecule type" value="Genomic_DNA"/>
</dbReference>
<dbReference type="Proteomes" id="UP000188357">
    <property type="component" value="Unassembled WGS sequence"/>
</dbReference>
<dbReference type="STRING" id="1945521.A1232T_00630"/>
<organism evidence="2 3">
    <name type="scientific">Psychrobacter piechaudii</name>
    <dbReference type="NCBI Taxonomy" id="1945521"/>
    <lineage>
        <taxon>Bacteria</taxon>
        <taxon>Pseudomonadati</taxon>
        <taxon>Pseudomonadota</taxon>
        <taxon>Gammaproteobacteria</taxon>
        <taxon>Moraxellales</taxon>
        <taxon>Moraxellaceae</taxon>
        <taxon>Psychrobacter</taxon>
    </lineage>
</organism>
<proteinExistence type="predicted"/>
<dbReference type="Pfam" id="PF00753">
    <property type="entry name" value="Lactamase_B"/>
    <property type="match status" value="1"/>
</dbReference>
<evidence type="ECO:0000313" key="2">
    <source>
        <dbReference type="EMBL" id="SJM68495.1"/>
    </source>
</evidence>
<dbReference type="Gene3D" id="3.60.15.10">
    <property type="entry name" value="Ribonuclease Z/Hydroxyacylglutathione hydrolase-like"/>
    <property type="match status" value="1"/>
</dbReference>
<accession>A0A1R4GK76</accession>
<dbReference type="AlphaFoldDB" id="A0A1R4GK76"/>
<keyword evidence="3" id="KW-1185">Reference proteome</keyword>
<protein>
    <submittedName>
        <fullName evidence="2">Hydroxyacylglutathione hydrolase</fullName>
        <ecNumber evidence="2">3.1.2.6</ecNumber>
    </submittedName>
</protein>
<gene>
    <name evidence="2" type="primary">gloB_1</name>
    <name evidence="2" type="ORF">A1232T_00630</name>
</gene>
<sequence>MSLIEVVGIEGYIQTTYLAVYPDKLMLIDSGCRGDVDLILNYITDTLQRPVDQLKTVLVSHMHPDHAGGAVLLRKKTGCQIVAGAQADTWYKGLLGRKQHVWDLALTHYVANRKRKPKTYQWYTPFLKPDIIVKDGDTVPNFEDWVILETPGHTNCDLSFWHTPSNEIYTADLILKIKNKFVSPYLISYPKKYKASLSKIKALQPSQLLLAHGRKSEIRAGDFDSLIDKAPNEPRRMGLREAIGLK</sequence>
<reference evidence="2 3" key="1">
    <citation type="submission" date="2017-02" db="EMBL/GenBank/DDBJ databases">
        <authorList>
            <person name="Peterson S.W."/>
        </authorList>
    </citation>
    <scope>NUCLEOTIDE SEQUENCE [LARGE SCALE GENOMIC DNA]</scope>
    <source>
        <strain evidence="2">Psychrobacter_piechaudii</strain>
    </source>
</reference>
<keyword evidence="2" id="KW-0378">Hydrolase</keyword>
<name>A0A1R4GK76_9GAMM</name>
<evidence type="ECO:0000259" key="1">
    <source>
        <dbReference type="SMART" id="SM00849"/>
    </source>
</evidence>
<feature type="domain" description="Metallo-beta-lactamase" evidence="1">
    <location>
        <begin position="13"/>
        <end position="212"/>
    </location>
</feature>
<dbReference type="PANTHER" id="PTHR23131">
    <property type="entry name" value="ENDORIBONUCLEASE LACTB2"/>
    <property type="match status" value="1"/>
</dbReference>